<dbReference type="InterPro" id="IPR047718">
    <property type="entry name" value="RsbA-like_anti_sig"/>
</dbReference>
<feature type="domain" description="Histidine kinase/HSP90-like ATPase" evidence="2">
    <location>
        <begin position="193"/>
        <end position="296"/>
    </location>
</feature>
<dbReference type="Pfam" id="PF14417">
    <property type="entry name" value="MEDS"/>
    <property type="match status" value="1"/>
</dbReference>
<comment type="caution">
    <text evidence="4">The sequence shown here is derived from an EMBL/GenBank/DDBJ whole genome shotgun (WGS) entry which is preliminary data.</text>
</comment>
<evidence type="ECO:0000313" key="4">
    <source>
        <dbReference type="EMBL" id="GAA3218323.1"/>
    </source>
</evidence>
<keyword evidence="4" id="KW-0418">Kinase</keyword>
<dbReference type="Pfam" id="PF13581">
    <property type="entry name" value="HATPase_c_2"/>
    <property type="match status" value="1"/>
</dbReference>
<keyword evidence="5" id="KW-1185">Reference proteome</keyword>
<evidence type="ECO:0000259" key="3">
    <source>
        <dbReference type="Pfam" id="PF14417"/>
    </source>
</evidence>
<dbReference type="InterPro" id="IPR025847">
    <property type="entry name" value="MEDS_domain"/>
</dbReference>
<gene>
    <name evidence="4" type="ORF">GCM10010468_41780</name>
</gene>
<dbReference type="RefSeq" id="WP_344830825.1">
    <property type="nucleotide sequence ID" value="NZ_BAAAUV010000009.1"/>
</dbReference>
<evidence type="ECO:0000256" key="1">
    <source>
        <dbReference type="ARBA" id="ARBA00022527"/>
    </source>
</evidence>
<dbReference type="NCBIfam" id="NF041045">
    <property type="entry name" value="RsbA_anti_sig"/>
    <property type="match status" value="1"/>
</dbReference>
<dbReference type="InterPro" id="IPR036890">
    <property type="entry name" value="HATPase_C_sf"/>
</dbReference>
<feature type="domain" description="MEDS" evidence="3">
    <location>
        <begin position="16"/>
        <end position="156"/>
    </location>
</feature>
<protein>
    <submittedName>
        <fullName evidence="4">Sensor histidine kinase</fullName>
    </submittedName>
</protein>
<keyword evidence="1" id="KW-0723">Serine/threonine-protein kinase</keyword>
<reference evidence="5" key="1">
    <citation type="journal article" date="2019" name="Int. J. Syst. Evol. Microbiol.">
        <title>The Global Catalogue of Microorganisms (GCM) 10K type strain sequencing project: providing services to taxonomists for standard genome sequencing and annotation.</title>
        <authorList>
            <consortium name="The Broad Institute Genomics Platform"/>
            <consortium name="The Broad Institute Genome Sequencing Center for Infectious Disease"/>
            <person name="Wu L."/>
            <person name="Ma J."/>
        </authorList>
    </citation>
    <scope>NUCLEOTIDE SEQUENCE [LARGE SCALE GENOMIC DNA]</scope>
    <source>
        <strain evidence="5">JCM 9377</strain>
    </source>
</reference>
<dbReference type="InterPro" id="IPR003594">
    <property type="entry name" value="HATPase_dom"/>
</dbReference>
<dbReference type="Gene3D" id="3.30.565.10">
    <property type="entry name" value="Histidine kinase-like ATPase, C-terminal domain"/>
    <property type="match status" value="1"/>
</dbReference>
<keyword evidence="4" id="KW-0808">Transferase</keyword>
<evidence type="ECO:0000313" key="5">
    <source>
        <dbReference type="Proteomes" id="UP001501237"/>
    </source>
</evidence>
<dbReference type="Proteomes" id="UP001501237">
    <property type="component" value="Unassembled WGS sequence"/>
</dbReference>
<organism evidence="4 5">
    <name type="scientific">Actinocorallia longicatena</name>
    <dbReference type="NCBI Taxonomy" id="111803"/>
    <lineage>
        <taxon>Bacteria</taxon>
        <taxon>Bacillati</taxon>
        <taxon>Actinomycetota</taxon>
        <taxon>Actinomycetes</taxon>
        <taxon>Streptosporangiales</taxon>
        <taxon>Thermomonosporaceae</taxon>
        <taxon>Actinocorallia</taxon>
    </lineage>
</organism>
<proteinExistence type="predicted"/>
<dbReference type="InterPro" id="IPR050267">
    <property type="entry name" value="Anti-sigma-factor_SerPK"/>
</dbReference>
<dbReference type="GO" id="GO:0016301">
    <property type="term" value="F:kinase activity"/>
    <property type="evidence" value="ECO:0007669"/>
    <property type="project" value="UniProtKB-KW"/>
</dbReference>
<dbReference type="PANTHER" id="PTHR35526:SF3">
    <property type="entry name" value="ANTI-SIGMA-F FACTOR RSBW"/>
    <property type="match status" value="1"/>
</dbReference>
<sequence>MTETKKDRRPDAGFQHPLMLGSGDGTFADLALAFLAEGLARGERVAAAVPETRLGTLAEAFGPRLRLFDLTEIGRNPGRILPLVLFAFADAAEGDDVRILQEPVWEGRTELEYPACVQHEALTNLAFAGRRMTVGCFYDASALGPAVVADAHATHQGPGYSPEAVMDRYDLPLPEPERVHAVLRFDAAGQEGTRAVAAQCAAAHDLGADQSIDVELVVNELTANSVAHGGGSGLLRIWGEKDALVCEVTDAGRFADPLAGRRPAGLSVTGGRGLLLVHCLSDLVRTHTTENSLTIRAYFRR</sequence>
<accession>A0ABP6QCD5</accession>
<dbReference type="PANTHER" id="PTHR35526">
    <property type="entry name" value="ANTI-SIGMA-F FACTOR RSBW-RELATED"/>
    <property type="match status" value="1"/>
</dbReference>
<dbReference type="CDD" id="cd16936">
    <property type="entry name" value="HATPase_RsbW-like"/>
    <property type="match status" value="1"/>
</dbReference>
<evidence type="ECO:0000259" key="2">
    <source>
        <dbReference type="Pfam" id="PF13581"/>
    </source>
</evidence>
<name>A0ABP6QCD5_9ACTN</name>
<dbReference type="EMBL" id="BAAAUV010000009">
    <property type="protein sequence ID" value="GAA3218323.1"/>
    <property type="molecule type" value="Genomic_DNA"/>
</dbReference>